<keyword evidence="3" id="KW-1185">Reference proteome</keyword>
<feature type="signal peptide" evidence="1">
    <location>
        <begin position="1"/>
        <end position="16"/>
    </location>
</feature>
<proteinExistence type="predicted"/>
<dbReference type="EMBL" id="CAJJDM010000116">
    <property type="protein sequence ID" value="CAD8100647.1"/>
    <property type="molecule type" value="Genomic_DNA"/>
</dbReference>
<reference evidence="2" key="1">
    <citation type="submission" date="2021-01" db="EMBL/GenBank/DDBJ databases">
        <authorList>
            <consortium name="Genoscope - CEA"/>
            <person name="William W."/>
        </authorList>
    </citation>
    <scope>NUCLEOTIDE SEQUENCE</scope>
</reference>
<dbReference type="PANTHER" id="PTHR39767:SF2">
    <property type="entry name" value="CHROMOSOME UNDETERMINED SCAFFOLD_1, WHOLE GENOME SHOTGUN SEQUENCE"/>
    <property type="match status" value="1"/>
</dbReference>
<accession>A0A8S1PBS5</accession>
<dbReference type="OMA" id="HTQIRIQ"/>
<name>A0A8S1PBS5_PARPR</name>
<gene>
    <name evidence="2" type="ORF">PPRIM_AZ9-3.1.T1130028</name>
</gene>
<evidence type="ECO:0000313" key="3">
    <source>
        <dbReference type="Proteomes" id="UP000688137"/>
    </source>
</evidence>
<dbReference type="Proteomes" id="UP000688137">
    <property type="component" value="Unassembled WGS sequence"/>
</dbReference>
<comment type="caution">
    <text evidence="2">The sequence shown here is derived from an EMBL/GenBank/DDBJ whole genome shotgun (WGS) entry which is preliminary data.</text>
</comment>
<dbReference type="AlphaFoldDB" id="A0A8S1PBS5"/>
<evidence type="ECO:0000313" key="2">
    <source>
        <dbReference type="EMBL" id="CAD8100647.1"/>
    </source>
</evidence>
<organism evidence="2 3">
    <name type="scientific">Paramecium primaurelia</name>
    <dbReference type="NCBI Taxonomy" id="5886"/>
    <lineage>
        <taxon>Eukaryota</taxon>
        <taxon>Sar</taxon>
        <taxon>Alveolata</taxon>
        <taxon>Ciliophora</taxon>
        <taxon>Intramacronucleata</taxon>
        <taxon>Oligohymenophorea</taxon>
        <taxon>Peniculida</taxon>
        <taxon>Parameciidae</taxon>
        <taxon>Paramecium</taxon>
    </lineage>
</organism>
<feature type="chain" id="PRO_5035897260" evidence="1">
    <location>
        <begin position="17"/>
        <end position="712"/>
    </location>
</feature>
<protein>
    <submittedName>
        <fullName evidence="2">Uncharacterized protein</fullName>
    </submittedName>
</protein>
<keyword evidence="1" id="KW-0732">Signal</keyword>
<evidence type="ECO:0000256" key="1">
    <source>
        <dbReference type="SAM" id="SignalP"/>
    </source>
</evidence>
<dbReference type="PANTHER" id="PTHR39767">
    <property type="entry name" value="CALCIUM/CALMODULIN-BINDING MEMBRANE PROTEIN PCM4-RELATED"/>
    <property type="match status" value="1"/>
</dbReference>
<sequence>MIFQLFLITLIPFSYSYIDLDTSFTNNRFSAADINGWKFTYELTNNNAVSVFGMSSNRNTDLERSECLTSDGQCTDPNAVQYVGLGILGEYAGVFKTFENLPPHCQIYFSADMAIKGLGISISKLLVSIDTLPVLFYTINPSNDQIFYEATTLQGVFSHSYPFLLINFQTGFFVTTKSMGIRNIKIKYTPCPPGCQICSIKDVEIQCSQWVLNYQGLGFNSKYLSNDGWYITNTQELFKSLPKDLNTISYSYCLFLGLGPISQNQDIQITLFLDPHYELRFVFYLITLFTDTRFSPMIMVRIDGREVYSFNIKSIDFQINLCKWEAHDRYTTKQMRLTKRVDFTQKSTKRKITFSLRAQTITIPIVQDQFILKDFQVYIKKCYSEPNFNCDECVGPEKGDCIQKAKVVNFQQVAAMDLTVGHGWQVILPEFGGIQTCNGRTYFGLDSTKVTNSQIQKFFTINDPHTDIEISFIIQKIDKYISEKFQIYLDDVLIDEIQFSTIDDQYSYCGTKDNDGQRLYNKKITHSRTLSLIQIKSTQTSSDGIFGIYNFKLKIRNGQESKDLFNDLSTNPNFASNQWNQWVITQFSNDLNQYVCDSTVTLLGILKPEMQIRRFFQNLVTHTQIRIQFTIYLFTNSFNGKILTLILNNQTVWEQNIIWYNQKACDANLDTFVVKGDIMLDHDLDYAFLIWSSNVSDQSASWGIADFKLYIS</sequence>